<protein>
    <submittedName>
        <fullName evidence="11">ABC transporter related protein</fullName>
    </submittedName>
</protein>
<evidence type="ECO:0000259" key="10">
    <source>
        <dbReference type="PROSITE" id="PS50893"/>
    </source>
</evidence>
<dbReference type="PANTHER" id="PTHR43297:SF14">
    <property type="entry name" value="ATPASE AAA-TYPE CORE DOMAIN-CONTAINING PROTEIN"/>
    <property type="match status" value="1"/>
</dbReference>
<dbReference type="KEGG" id="nsa:Nitsa_1571"/>
<dbReference type="Gene3D" id="3.40.50.300">
    <property type="entry name" value="P-loop containing nucleotide triphosphate hydrolases"/>
    <property type="match status" value="1"/>
</dbReference>
<sequence length="230" mass="26085">MIRVETLKIYEGERPLVDLNFELKDSLALVGQSGSGKSLTLKALLGMLPSNLRSELKISAPFGLVRGWTLSFVPQNPFTALSPLTKIRKQWFASEEKARELFALLGLEWSLFDRYPPQLSGGQLQRIIFAVALSSDPKLILLDEPTTALDPHLREEVARILVELQKRFAFSMLFVTHDINLAAKICRETLVIREGRKVEAGPSEVILAHPRSDYTRRLLEASFARREFRR</sequence>
<dbReference type="Pfam" id="PF00005">
    <property type="entry name" value="ABC_tran"/>
    <property type="match status" value="1"/>
</dbReference>
<evidence type="ECO:0000256" key="9">
    <source>
        <dbReference type="ARBA" id="ARBA00023136"/>
    </source>
</evidence>
<keyword evidence="7" id="KW-0067">ATP-binding</keyword>
<dbReference type="InterPro" id="IPR050388">
    <property type="entry name" value="ABC_Ni/Peptide_Import"/>
</dbReference>
<dbReference type="SUPFAM" id="SSF52540">
    <property type="entry name" value="P-loop containing nucleoside triphosphate hydrolases"/>
    <property type="match status" value="1"/>
</dbReference>
<dbReference type="InterPro" id="IPR027417">
    <property type="entry name" value="P-loop_NTPase"/>
</dbReference>
<dbReference type="EMBL" id="CP002452">
    <property type="protein sequence ID" value="ADV46819.1"/>
    <property type="molecule type" value="Genomic_DNA"/>
</dbReference>
<dbReference type="Proteomes" id="UP000008633">
    <property type="component" value="Chromosome"/>
</dbReference>
<keyword evidence="6" id="KW-0547">Nucleotide-binding</keyword>
<evidence type="ECO:0000256" key="7">
    <source>
        <dbReference type="ARBA" id="ARBA00022840"/>
    </source>
</evidence>
<evidence type="ECO:0000256" key="5">
    <source>
        <dbReference type="ARBA" id="ARBA00022519"/>
    </source>
</evidence>
<dbReference type="GO" id="GO:0005886">
    <property type="term" value="C:plasma membrane"/>
    <property type="evidence" value="ECO:0007669"/>
    <property type="project" value="UniProtKB-SubCell"/>
</dbReference>
<dbReference type="PROSITE" id="PS50893">
    <property type="entry name" value="ABC_TRANSPORTER_2"/>
    <property type="match status" value="1"/>
</dbReference>
<evidence type="ECO:0000256" key="2">
    <source>
        <dbReference type="ARBA" id="ARBA00005417"/>
    </source>
</evidence>
<keyword evidence="8" id="KW-1278">Translocase</keyword>
<keyword evidence="5" id="KW-0997">Cell inner membrane</keyword>
<evidence type="ECO:0000313" key="12">
    <source>
        <dbReference type="Proteomes" id="UP000008633"/>
    </source>
</evidence>
<accession>E6X0G9</accession>
<reference evidence="11 12" key="1">
    <citation type="journal article" date="2011" name="Stand. Genomic Sci.">
        <title>Complete genome sequence of Nitratifractor salsuginis type strain (E9I37-1).</title>
        <authorList>
            <person name="Anderson I."/>
            <person name="Sikorski J."/>
            <person name="Zeytun A."/>
            <person name="Nolan M."/>
            <person name="Lapidus A."/>
            <person name="Lucas S."/>
            <person name="Hammon N."/>
            <person name="Deshpande S."/>
            <person name="Cheng J.F."/>
            <person name="Tapia R."/>
            <person name="Han C."/>
            <person name="Goodwin L."/>
            <person name="Pitluck S."/>
            <person name="Liolios K."/>
            <person name="Pagani I."/>
            <person name="Ivanova N."/>
            <person name="Huntemann M."/>
            <person name="Mavromatis K."/>
            <person name="Ovchinikova G."/>
            <person name="Pati A."/>
            <person name="Chen A."/>
            <person name="Palaniappan K."/>
            <person name="Land M."/>
            <person name="Hauser L."/>
            <person name="Brambilla E.M."/>
            <person name="Ngatchou-Djao O.D."/>
            <person name="Rohde M."/>
            <person name="Tindall B.J."/>
            <person name="Goker M."/>
            <person name="Detter J.C."/>
            <person name="Woyke T."/>
            <person name="Bristow J."/>
            <person name="Eisen J.A."/>
            <person name="Markowitz V."/>
            <person name="Hugenholtz P."/>
            <person name="Klenk H.P."/>
            <person name="Kyrpides N.C."/>
        </authorList>
    </citation>
    <scope>NUCLEOTIDE SEQUENCE [LARGE SCALE GENOMIC DNA]</scope>
    <source>
        <strain evidence="12">DSM 16511 / JCM 12458 / E9I37-1</strain>
    </source>
</reference>
<dbReference type="InterPro" id="IPR003593">
    <property type="entry name" value="AAA+_ATPase"/>
</dbReference>
<keyword evidence="3" id="KW-0813">Transport</keyword>
<evidence type="ECO:0000256" key="1">
    <source>
        <dbReference type="ARBA" id="ARBA00004417"/>
    </source>
</evidence>
<dbReference type="InterPro" id="IPR003439">
    <property type="entry name" value="ABC_transporter-like_ATP-bd"/>
</dbReference>
<evidence type="ECO:0000256" key="3">
    <source>
        <dbReference type="ARBA" id="ARBA00022448"/>
    </source>
</evidence>
<dbReference type="SMART" id="SM00382">
    <property type="entry name" value="AAA"/>
    <property type="match status" value="1"/>
</dbReference>
<evidence type="ECO:0000256" key="4">
    <source>
        <dbReference type="ARBA" id="ARBA00022475"/>
    </source>
</evidence>
<dbReference type="GO" id="GO:0016887">
    <property type="term" value="F:ATP hydrolysis activity"/>
    <property type="evidence" value="ECO:0007669"/>
    <property type="project" value="InterPro"/>
</dbReference>
<dbReference type="STRING" id="749222.Nitsa_1571"/>
<dbReference type="eggNOG" id="COG0444">
    <property type="taxonomic scope" value="Bacteria"/>
</dbReference>
<dbReference type="AlphaFoldDB" id="E6X0G9"/>
<proteinExistence type="inferred from homology"/>
<reference evidence="12" key="2">
    <citation type="submission" date="2011-01" db="EMBL/GenBank/DDBJ databases">
        <title>The complete genome of Nitratifractor salsuginis DSM 16511.</title>
        <authorList>
            <consortium name="US DOE Joint Genome Institute (JGI-PGF)"/>
            <person name="Lucas S."/>
            <person name="Copeland A."/>
            <person name="Lapidus A."/>
            <person name="Bruce D."/>
            <person name="Goodwin L."/>
            <person name="Pitluck S."/>
            <person name="Kyrpides N."/>
            <person name="Mavromatis K."/>
            <person name="Ivanova N."/>
            <person name="Mikhailova N."/>
            <person name="Zeytun A."/>
            <person name="Detter J.C."/>
            <person name="Tapia R."/>
            <person name="Han C."/>
            <person name="Land M."/>
            <person name="Hauser L."/>
            <person name="Markowitz V."/>
            <person name="Cheng J.-F."/>
            <person name="Hugenholtz P."/>
            <person name="Woyke T."/>
            <person name="Wu D."/>
            <person name="Tindall B."/>
            <person name="Schuetze A."/>
            <person name="Brambilla E."/>
            <person name="Klenk H.-P."/>
            <person name="Eisen J.A."/>
        </authorList>
    </citation>
    <scope>NUCLEOTIDE SEQUENCE [LARGE SCALE GENOMIC DNA]</scope>
    <source>
        <strain evidence="12">DSM 16511 / JCM 12458 / E9I37-1</strain>
    </source>
</reference>
<feature type="domain" description="ABC transporter" evidence="10">
    <location>
        <begin position="2"/>
        <end position="219"/>
    </location>
</feature>
<dbReference type="HOGENOM" id="CLU_000604_1_23_7"/>
<comment type="similarity">
    <text evidence="2">Belongs to the ABC transporter superfamily.</text>
</comment>
<keyword evidence="12" id="KW-1185">Reference proteome</keyword>
<gene>
    <name evidence="11" type="ordered locus">Nitsa_1571</name>
</gene>
<evidence type="ECO:0000313" key="11">
    <source>
        <dbReference type="EMBL" id="ADV46819.1"/>
    </source>
</evidence>
<name>E6X0G9_NITSE</name>
<dbReference type="InterPro" id="IPR017871">
    <property type="entry name" value="ABC_transporter-like_CS"/>
</dbReference>
<keyword evidence="9" id="KW-0472">Membrane</keyword>
<evidence type="ECO:0000256" key="8">
    <source>
        <dbReference type="ARBA" id="ARBA00022967"/>
    </source>
</evidence>
<organism evidence="11 12">
    <name type="scientific">Nitratifractor salsuginis (strain DSM 16511 / JCM 12458 / E9I37-1)</name>
    <dbReference type="NCBI Taxonomy" id="749222"/>
    <lineage>
        <taxon>Bacteria</taxon>
        <taxon>Pseudomonadati</taxon>
        <taxon>Campylobacterota</taxon>
        <taxon>Epsilonproteobacteria</taxon>
        <taxon>Campylobacterales</taxon>
        <taxon>Sulfurovaceae</taxon>
        <taxon>Nitratifractor</taxon>
    </lineage>
</organism>
<dbReference type="PROSITE" id="PS00211">
    <property type="entry name" value="ABC_TRANSPORTER_1"/>
    <property type="match status" value="1"/>
</dbReference>
<comment type="subcellular location">
    <subcellularLocation>
        <location evidence="1">Cell inner membrane</location>
        <topology evidence="1">Peripheral membrane protein</topology>
    </subcellularLocation>
</comment>
<evidence type="ECO:0000256" key="6">
    <source>
        <dbReference type="ARBA" id="ARBA00022741"/>
    </source>
</evidence>
<keyword evidence="4" id="KW-1003">Cell membrane</keyword>
<dbReference type="GO" id="GO:0005524">
    <property type="term" value="F:ATP binding"/>
    <property type="evidence" value="ECO:0007669"/>
    <property type="project" value="UniProtKB-KW"/>
</dbReference>
<dbReference type="RefSeq" id="WP_013554508.1">
    <property type="nucleotide sequence ID" value="NC_014935.1"/>
</dbReference>
<dbReference type="PANTHER" id="PTHR43297">
    <property type="entry name" value="OLIGOPEPTIDE TRANSPORT ATP-BINDING PROTEIN APPD"/>
    <property type="match status" value="1"/>
</dbReference>